<feature type="active site" description="Proton donor" evidence="13">
    <location>
        <position position="110"/>
    </location>
</feature>
<evidence type="ECO:0000256" key="7">
    <source>
        <dbReference type="ARBA" id="ARBA00022857"/>
    </source>
</evidence>
<sequence length="333" mass="37664">MQNFWEKLDKPFFCLAPMSDVTDIAFRRIIAKYSKNRENRNKIVFWTEFVSADGLADPLGRKKLSHMLEFSEGERPIVAQIFGANPEKMKKACQYVASLGFDGIDINMGCPDKSVVSQGAGAGHIKNPARAREIIQAVHAGIKSAGVNIPVSVKTRVGFNKEEIDSWIPELLKEDISALTIHLRTSKELSLVGAHWEHIEKIKKLIQKSGKNVLLIGNGDVADIDDARRKYKEYGCDGVMLGRAMFGNPWVFNPTYFDSPITLEDKLQVLLEHVQIFEKELLKPKHKNFATMKKHFKAYVNGFDGAKELRVKLMETENSKQVENVINDFLKQD</sequence>
<dbReference type="CDD" id="cd02801">
    <property type="entry name" value="DUS_like_FMN"/>
    <property type="match status" value="1"/>
</dbReference>
<evidence type="ECO:0000256" key="9">
    <source>
        <dbReference type="ARBA" id="ARBA00023002"/>
    </source>
</evidence>
<dbReference type="EC" id="1.3.1.-" evidence="12"/>
<proteinExistence type="inferred from homology"/>
<comment type="cofactor">
    <cofactor evidence="1 12 14">
        <name>FMN</name>
        <dbReference type="ChEBI" id="CHEBI:58210"/>
    </cofactor>
</comment>
<evidence type="ECO:0000256" key="5">
    <source>
        <dbReference type="ARBA" id="ARBA00022643"/>
    </source>
</evidence>
<evidence type="ECO:0000256" key="6">
    <source>
        <dbReference type="ARBA" id="ARBA00022694"/>
    </source>
</evidence>
<evidence type="ECO:0000256" key="4">
    <source>
        <dbReference type="ARBA" id="ARBA00022630"/>
    </source>
</evidence>
<evidence type="ECO:0000313" key="16">
    <source>
        <dbReference type="EMBL" id="OGI68519.1"/>
    </source>
</evidence>
<keyword evidence="6 12" id="KW-0819">tRNA processing</keyword>
<dbReference type="PIRSF" id="PIRSF006621">
    <property type="entry name" value="Dus"/>
    <property type="match status" value="1"/>
</dbReference>
<evidence type="ECO:0000256" key="8">
    <source>
        <dbReference type="ARBA" id="ARBA00022884"/>
    </source>
</evidence>
<dbReference type="InterPro" id="IPR035587">
    <property type="entry name" value="DUS-like_FMN-bd"/>
</dbReference>
<dbReference type="GO" id="GO:0017150">
    <property type="term" value="F:tRNA dihydrouridine synthase activity"/>
    <property type="evidence" value="ECO:0007669"/>
    <property type="project" value="InterPro"/>
</dbReference>
<dbReference type="EMBL" id="MFTS01000003">
    <property type="protein sequence ID" value="OGI68519.1"/>
    <property type="molecule type" value="Genomic_DNA"/>
</dbReference>
<dbReference type="Proteomes" id="UP000178235">
    <property type="component" value="Unassembled WGS sequence"/>
</dbReference>
<evidence type="ECO:0000256" key="1">
    <source>
        <dbReference type="ARBA" id="ARBA00001917"/>
    </source>
</evidence>
<feature type="binding site" evidence="14">
    <location>
        <begin position="242"/>
        <end position="243"/>
    </location>
    <ligand>
        <name>FMN</name>
        <dbReference type="ChEBI" id="CHEBI:58210"/>
    </ligand>
</feature>
<evidence type="ECO:0000256" key="13">
    <source>
        <dbReference type="PIRSR" id="PIRSR006621-1"/>
    </source>
</evidence>
<keyword evidence="8" id="KW-0694">RNA-binding</keyword>
<dbReference type="Pfam" id="PF01207">
    <property type="entry name" value="Dus"/>
    <property type="match status" value="1"/>
</dbReference>
<evidence type="ECO:0000256" key="11">
    <source>
        <dbReference type="ARBA" id="ARBA00048802"/>
    </source>
</evidence>
<dbReference type="Gene3D" id="3.20.20.70">
    <property type="entry name" value="Aldolase class I"/>
    <property type="match status" value="1"/>
</dbReference>
<dbReference type="Gene3D" id="1.10.1200.80">
    <property type="entry name" value="Putative flavin oxidoreducatase, domain 2"/>
    <property type="match status" value="1"/>
</dbReference>
<keyword evidence="7" id="KW-0521">NADP</keyword>
<protein>
    <recommendedName>
        <fullName evidence="12">tRNA-dihydrouridine synthase</fullName>
        <ecNumber evidence="12">1.3.1.-</ecNumber>
    </recommendedName>
</protein>
<dbReference type="PROSITE" id="PS01136">
    <property type="entry name" value="UPF0034"/>
    <property type="match status" value="1"/>
</dbReference>
<comment type="caution">
    <text evidence="16">The sequence shown here is derived from an EMBL/GenBank/DDBJ whole genome shotgun (WGS) entry which is preliminary data.</text>
</comment>
<feature type="binding site" evidence="14">
    <location>
        <position position="154"/>
    </location>
    <ligand>
        <name>FMN</name>
        <dbReference type="ChEBI" id="CHEBI:58210"/>
    </ligand>
</feature>
<dbReference type="PANTHER" id="PTHR11082:SF25">
    <property type="entry name" value="DUS-LIKE FMN-BINDING DOMAIN-CONTAINING PROTEIN"/>
    <property type="match status" value="1"/>
</dbReference>
<feature type="binding site" evidence="14">
    <location>
        <position position="80"/>
    </location>
    <ligand>
        <name>FMN</name>
        <dbReference type="ChEBI" id="CHEBI:58210"/>
    </ligand>
</feature>
<evidence type="ECO:0000256" key="10">
    <source>
        <dbReference type="ARBA" id="ARBA00048205"/>
    </source>
</evidence>
<organism evidence="16 17">
    <name type="scientific">Candidatus Nomurabacteria bacterium RIFCSPHIGHO2_01_FULL_42_15</name>
    <dbReference type="NCBI Taxonomy" id="1801742"/>
    <lineage>
        <taxon>Bacteria</taxon>
        <taxon>Candidatus Nomuraibacteriota</taxon>
    </lineage>
</organism>
<keyword evidence="9 12" id="KW-0560">Oxidoreductase</keyword>
<feature type="domain" description="DUS-like FMN-binding" evidence="15">
    <location>
        <begin position="15"/>
        <end position="329"/>
    </location>
</feature>
<evidence type="ECO:0000256" key="3">
    <source>
        <dbReference type="ARBA" id="ARBA00022555"/>
    </source>
</evidence>
<dbReference type="InterPro" id="IPR018517">
    <property type="entry name" value="tRNA_hU_synthase_CS"/>
</dbReference>
<dbReference type="GO" id="GO:0000049">
    <property type="term" value="F:tRNA binding"/>
    <property type="evidence" value="ECO:0007669"/>
    <property type="project" value="UniProtKB-KW"/>
</dbReference>
<dbReference type="GO" id="GO:0050660">
    <property type="term" value="F:flavin adenine dinucleotide binding"/>
    <property type="evidence" value="ECO:0007669"/>
    <property type="project" value="InterPro"/>
</dbReference>
<accession>A0A1F6VG15</accession>
<dbReference type="AlphaFoldDB" id="A0A1F6VG15"/>
<dbReference type="InterPro" id="IPR001269">
    <property type="entry name" value="DUS_fam"/>
</dbReference>
<reference evidence="16 17" key="1">
    <citation type="journal article" date="2016" name="Nat. Commun.">
        <title>Thousands of microbial genomes shed light on interconnected biogeochemical processes in an aquifer system.</title>
        <authorList>
            <person name="Anantharaman K."/>
            <person name="Brown C.T."/>
            <person name="Hug L.A."/>
            <person name="Sharon I."/>
            <person name="Castelle C.J."/>
            <person name="Probst A.J."/>
            <person name="Thomas B.C."/>
            <person name="Singh A."/>
            <person name="Wilkins M.J."/>
            <person name="Karaoz U."/>
            <person name="Brodie E.L."/>
            <person name="Williams K.H."/>
            <person name="Hubbard S.S."/>
            <person name="Banfield J.F."/>
        </authorList>
    </citation>
    <scope>NUCLEOTIDE SEQUENCE [LARGE SCALE GENOMIC DNA]</scope>
</reference>
<evidence type="ECO:0000259" key="15">
    <source>
        <dbReference type="Pfam" id="PF01207"/>
    </source>
</evidence>
<feature type="binding site" evidence="14">
    <location>
        <position position="182"/>
    </location>
    <ligand>
        <name>FMN</name>
        <dbReference type="ChEBI" id="CHEBI:58210"/>
    </ligand>
</feature>
<keyword evidence="5 12" id="KW-0288">FMN</keyword>
<comment type="function">
    <text evidence="2 12">Catalyzes the synthesis of 5,6-dihydrouridine (D), a modified base found in the D-loop of most tRNAs, via the reduction of the C5-C6 double bond in target uridines.</text>
</comment>
<comment type="similarity">
    <text evidence="12">Belongs to the dus family.</text>
</comment>
<evidence type="ECO:0000256" key="14">
    <source>
        <dbReference type="PIRSR" id="PIRSR006621-2"/>
    </source>
</evidence>
<dbReference type="InterPro" id="IPR013785">
    <property type="entry name" value="Aldolase_TIM"/>
</dbReference>
<comment type="catalytic activity">
    <reaction evidence="10">
        <text>a 5,6-dihydrouridine in tRNA + NADP(+) = a uridine in tRNA + NADPH + H(+)</text>
        <dbReference type="Rhea" id="RHEA:23624"/>
        <dbReference type="Rhea" id="RHEA-COMP:13339"/>
        <dbReference type="Rhea" id="RHEA-COMP:13887"/>
        <dbReference type="ChEBI" id="CHEBI:15378"/>
        <dbReference type="ChEBI" id="CHEBI:57783"/>
        <dbReference type="ChEBI" id="CHEBI:58349"/>
        <dbReference type="ChEBI" id="CHEBI:65315"/>
        <dbReference type="ChEBI" id="CHEBI:74443"/>
    </reaction>
</comment>
<comment type="catalytic activity">
    <reaction evidence="11">
        <text>a 5,6-dihydrouridine in tRNA + NAD(+) = a uridine in tRNA + NADH + H(+)</text>
        <dbReference type="Rhea" id="RHEA:54452"/>
        <dbReference type="Rhea" id="RHEA-COMP:13339"/>
        <dbReference type="Rhea" id="RHEA-COMP:13887"/>
        <dbReference type="ChEBI" id="CHEBI:15378"/>
        <dbReference type="ChEBI" id="CHEBI:57540"/>
        <dbReference type="ChEBI" id="CHEBI:57945"/>
        <dbReference type="ChEBI" id="CHEBI:65315"/>
        <dbReference type="ChEBI" id="CHEBI:74443"/>
    </reaction>
</comment>
<name>A0A1F6VG15_9BACT</name>
<keyword evidence="4 12" id="KW-0285">Flavoprotein</keyword>
<evidence type="ECO:0000256" key="2">
    <source>
        <dbReference type="ARBA" id="ARBA00002790"/>
    </source>
</evidence>
<dbReference type="SUPFAM" id="SSF51395">
    <property type="entry name" value="FMN-linked oxidoreductases"/>
    <property type="match status" value="1"/>
</dbReference>
<gene>
    <name evidence="16" type="ORF">A2738_01390</name>
</gene>
<dbReference type="PANTHER" id="PTHR11082">
    <property type="entry name" value="TRNA-DIHYDROURIDINE SYNTHASE"/>
    <property type="match status" value="1"/>
</dbReference>
<keyword evidence="3" id="KW-0820">tRNA-binding</keyword>
<evidence type="ECO:0000313" key="17">
    <source>
        <dbReference type="Proteomes" id="UP000178235"/>
    </source>
</evidence>
<keyword evidence="14" id="KW-0547">Nucleotide-binding</keyword>
<evidence type="ECO:0000256" key="12">
    <source>
        <dbReference type="PIRNR" id="PIRNR006621"/>
    </source>
</evidence>
<dbReference type="InterPro" id="IPR024036">
    <property type="entry name" value="tRNA-dHydroUridine_Synthase_C"/>
</dbReference>